<dbReference type="AlphaFoldDB" id="A0A7W4W6P8"/>
<dbReference type="RefSeq" id="WP_183410604.1">
    <property type="nucleotide sequence ID" value="NZ_JACHWY010000002.1"/>
</dbReference>
<comment type="caution">
    <text evidence="2">The sequence shown here is derived from an EMBL/GenBank/DDBJ whole genome shotgun (WGS) entry which is preliminary data.</text>
</comment>
<dbReference type="SUPFAM" id="SSF52799">
    <property type="entry name" value="(Phosphotyrosine protein) phosphatases II"/>
    <property type="match status" value="1"/>
</dbReference>
<dbReference type="Pfam" id="PF13350">
    <property type="entry name" value="Y_phosphatase3"/>
    <property type="match status" value="1"/>
</dbReference>
<keyword evidence="2" id="KW-0378">Hydrolase</keyword>
<dbReference type="InterPro" id="IPR016130">
    <property type="entry name" value="Tyr_Pase_AS"/>
</dbReference>
<evidence type="ECO:0000313" key="2">
    <source>
        <dbReference type="EMBL" id="MBB3047847.1"/>
    </source>
</evidence>
<dbReference type="PANTHER" id="PTHR31126:SF1">
    <property type="entry name" value="TYROSINE SPECIFIC PROTEIN PHOSPHATASES DOMAIN-CONTAINING PROTEIN"/>
    <property type="match status" value="1"/>
</dbReference>
<dbReference type="InterPro" id="IPR026893">
    <property type="entry name" value="Tyr/Ser_Pase_IphP-type"/>
</dbReference>
<reference evidence="2 3" key="1">
    <citation type="submission" date="2020-08" db="EMBL/GenBank/DDBJ databases">
        <title>Genomic Encyclopedia of Type Strains, Phase III (KMG-III): the genomes of soil and plant-associated and newly described type strains.</title>
        <authorList>
            <person name="Whitman W."/>
        </authorList>
    </citation>
    <scope>NUCLEOTIDE SEQUENCE [LARGE SCALE GENOMIC DNA]</scope>
    <source>
        <strain evidence="2 3">CECT 8654</strain>
    </source>
</reference>
<accession>A0A7W4W6P8</accession>
<keyword evidence="3" id="KW-1185">Reference proteome</keyword>
<comment type="similarity">
    <text evidence="1">Belongs to the protein-tyrosine phosphatase family.</text>
</comment>
<dbReference type="GO" id="GO:0004725">
    <property type="term" value="F:protein tyrosine phosphatase activity"/>
    <property type="evidence" value="ECO:0007669"/>
    <property type="project" value="UniProtKB-EC"/>
</dbReference>
<dbReference type="PANTHER" id="PTHR31126">
    <property type="entry name" value="TYROSINE-PROTEIN PHOSPHATASE"/>
    <property type="match status" value="1"/>
</dbReference>
<dbReference type="PROSITE" id="PS00383">
    <property type="entry name" value="TYR_PHOSPHATASE_1"/>
    <property type="match status" value="1"/>
</dbReference>
<evidence type="ECO:0000256" key="1">
    <source>
        <dbReference type="ARBA" id="ARBA00009580"/>
    </source>
</evidence>
<sequence length="264" mass="30167">MSVKEKIEFQRRLDLEGAPNIRDLGGYETLDGSTTRWGRIFRAGRLSSLTARDKAQLQQFNLRVICDFRREDEYLQDITDLGDFAEAAIHNLAISPGDHTRSIAMTDFNSVSGEQMFEWMVLINRELALKQTQTYRRMFELLLETEDGGFLFHCSAGKDRTGFAAALILSALDVPRDTIMEDYLLTAQYYPPKGELEYLASKYTDSSRDVDLSAYQALMDTREEYLSAAFSAIEEHYDSVDTYLSGELGIGKAERELLKHRYTE</sequence>
<gene>
    <name evidence="2" type="ORF">FHR99_002113</name>
</gene>
<dbReference type="InterPro" id="IPR029021">
    <property type="entry name" value="Prot-tyrosine_phosphatase-like"/>
</dbReference>
<name>A0A7W4W6P8_9GAMM</name>
<proteinExistence type="inferred from homology"/>
<dbReference type="Gene3D" id="3.90.190.10">
    <property type="entry name" value="Protein tyrosine phosphatase superfamily"/>
    <property type="match status" value="1"/>
</dbReference>
<organism evidence="2 3">
    <name type="scientific">Litorivivens lipolytica</name>
    <dbReference type="NCBI Taxonomy" id="1524264"/>
    <lineage>
        <taxon>Bacteria</taxon>
        <taxon>Pseudomonadati</taxon>
        <taxon>Pseudomonadota</taxon>
        <taxon>Gammaproteobacteria</taxon>
        <taxon>Litorivivens</taxon>
    </lineage>
</organism>
<dbReference type="EMBL" id="JACHWY010000002">
    <property type="protein sequence ID" value="MBB3047847.1"/>
    <property type="molecule type" value="Genomic_DNA"/>
</dbReference>
<protein>
    <submittedName>
        <fullName evidence="2">Protein-tyrosine phosphatase</fullName>
        <ecNumber evidence="2">3.1.3.48</ecNumber>
    </submittedName>
</protein>
<dbReference type="EC" id="3.1.3.48" evidence="2"/>
<dbReference type="Proteomes" id="UP000537130">
    <property type="component" value="Unassembled WGS sequence"/>
</dbReference>
<evidence type="ECO:0000313" key="3">
    <source>
        <dbReference type="Proteomes" id="UP000537130"/>
    </source>
</evidence>